<evidence type="ECO:0000256" key="5">
    <source>
        <dbReference type="ARBA" id="ARBA00022553"/>
    </source>
</evidence>
<sequence length="426" mass="46504">MNSPLSDTGNKNLFLLLQLRWLAVAGQVFTILVVNIWLHIPLPLHEMVAVLLFQVALNLFTLWRHRNSEAVNNIELFCQLLLDVASLTVQLYLSGGGTNPFISLYLLQVGLGAALLETWSAWALVVITASCFVWLTTAFRALILPEAAHGLLFELHIAGMFVCFILAASLLVQFITRINANLRAREAHLADLRQKSAEEDHVVRIGLLASGAAHELGTPLATLSVILNDWRHMPRLTRDPELAEEMAEMQSQLDRCKAIVSGILMSSGEARGEGTVRTTAGTFFDELVADWQGSRSPKHLIYVNGLAPDVPIISDTALKQVIFNVFDNALEASPDWVEVLLHRQGDALELTVRDHGPGFAPGILQEFGKPYRSTKNRPGGGLGLFLVVNVVRKFGGSVNAYNEAHGACVLLNLPLSALSPDGSDGD</sequence>
<dbReference type="GO" id="GO:0000155">
    <property type="term" value="F:phosphorelay sensor kinase activity"/>
    <property type="evidence" value="ECO:0007669"/>
    <property type="project" value="InterPro"/>
</dbReference>
<dbReference type="PANTHER" id="PTHR44936">
    <property type="entry name" value="SENSOR PROTEIN CREC"/>
    <property type="match status" value="1"/>
</dbReference>
<evidence type="ECO:0000259" key="11">
    <source>
        <dbReference type="PROSITE" id="PS50109"/>
    </source>
</evidence>
<keyword evidence="10" id="KW-0472">Membrane</keyword>
<feature type="transmembrane region" description="Helical" evidence="10">
    <location>
        <begin position="44"/>
        <end position="62"/>
    </location>
</feature>
<dbReference type="Pfam" id="PF02518">
    <property type="entry name" value="HATPase_c"/>
    <property type="match status" value="1"/>
</dbReference>
<keyword evidence="10" id="KW-0812">Transmembrane</keyword>
<dbReference type="InterPro" id="IPR005467">
    <property type="entry name" value="His_kinase_dom"/>
</dbReference>
<evidence type="ECO:0000313" key="13">
    <source>
        <dbReference type="Proteomes" id="UP000606044"/>
    </source>
</evidence>
<dbReference type="AlphaFoldDB" id="A0A917FDJ8"/>
<evidence type="ECO:0000256" key="4">
    <source>
        <dbReference type="ARBA" id="ARBA00022475"/>
    </source>
</evidence>
<dbReference type="InterPro" id="IPR003661">
    <property type="entry name" value="HisK_dim/P_dom"/>
</dbReference>
<dbReference type="EC" id="2.7.13.3" evidence="3"/>
<dbReference type="PROSITE" id="PS50109">
    <property type="entry name" value="HIS_KIN"/>
    <property type="match status" value="1"/>
</dbReference>
<reference evidence="12" key="2">
    <citation type="submission" date="2020-09" db="EMBL/GenBank/DDBJ databases">
        <authorList>
            <person name="Sun Q."/>
            <person name="Sedlacek I."/>
        </authorList>
    </citation>
    <scope>NUCLEOTIDE SEQUENCE</scope>
    <source>
        <strain evidence="12">CCM 7897</strain>
    </source>
</reference>
<evidence type="ECO:0000256" key="9">
    <source>
        <dbReference type="ARBA" id="ARBA00022840"/>
    </source>
</evidence>
<dbReference type="GO" id="GO:0005524">
    <property type="term" value="F:ATP binding"/>
    <property type="evidence" value="ECO:0007669"/>
    <property type="project" value="UniProtKB-KW"/>
</dbReference>
<feature type="transmembrane region" description="Helical" evidence="10">
    <location>
        <begin position="155"/>
        <end position="175"/>
    </location>
</feature>
<dbReference type="RefSeq" id="WP_188580563.1">
    <property type="nucleotide sequence ID" value="NZ_BMCT01000004.1"/>
</dbReference>
<dbReference type="Gene3D" id="3.30.565.10">
    <property type="entry name" value="Histidine kinase-like ATPase, C-terminal domain"/>
    <property type="match status" value="1"/>
</dbReference>
<evidence type="ECO:0000256" key="10">
    <source>
        <dbReference type="SAM" id="Phobius"/>
    </source>
</evidence>
<dbReference type="SUPFAM" id="SSF55874">
    <property type="entry name" value="ATPase domain of HSP90 chaperone/DNA topoisomerase II/histidine kinase"/>
    <property type="match status" value="1"/>
</dbReference>
<evidence type="ECO:0000256" key="8">
    <source>
        <dbReference type="ARBA" id="ARBA00022777"/>
    </source>
</evidence>
<dbReference type="InterPro" id="IPR036097">
    <property type="entry name" value="HisK_dim/P_sf"/>
</dbReference>
<comment type="caution">
    <text evidence="12">The sequence shown here is derived from an EMBL/GenBank/DDBJ whole genome shotgun (WGS) entry which is preliminary data.</text>
</comment>
<dbReference type="InterPro" id="IPR003594">
    <property type="entry name" value="HATPase_dom"/>
</dbReference>
<name>A0A917FDJ8_9HYPH</name>
<dbReference type="Gene3D" id="1.10.287.130">
    <property type="match status" value="1"/>
</dbReference>
<keyword evidence="4" id="KW-1003">Cell membrane</keyword>
<dbReference type="SUPFAM" id="SSF47384">
    <property type="entry name" value="Homodimeric domain of signal transducing histidine kinase"/>
    <property type="match status" value="1"/>
</dbReference>
<keyword evidence="10" id="KW-1133">Transmembrane helix</keyword>
<keyword evidence="9" id="KW-0067">ATP-binding</keyword>
<keyword evidence="8 12" id="KW-0418">Kinase</keyword>
<dbReference type="Proteomes" id="UP000606044">
    <property type="component" value="Unassembled WGS sequence"/>
</dbReference>
<keyword evidence="7" id="KW-0547">Nucleotide-binding</keyword>
<feature type="domain" description="Histidine kinase" evidence="11">
    <location>
        <begin position="211"/>
        <end position="417"/>
    </location>
</feature>
<evidence type="ECO:0000256" key="6">
    <source>
        <dbReference type="ARBA" id="ARBA00022679"/>
    </source>
</evidence>
<organism evidence="12 13">
    <name type="scientific">Azorhizobium oxalatiphilum</name>
    <dbReference type="NCBI Taxonomy" id="980631"/>
    <lineage>
        <taxon>Bacteria</taxon>
        <taxon>Pseudomonadati</taxon>
        <taxon>Pseudomonadota</taxon>
        <taxon>Alphaproteobacteria</taxon>
        <taxon>Hyphomicrobiales</taxon>
        <taxon>Xanthobacteraceae</taxon>
        <taxon>Azorhizobium</taxon>
    </lineage>
</organism>
<evidence type="ECO:0000313" key="12">
    <source>
        <dbReference type="EMBL" id="GGF71015.1"/>
    </source>
</evidence>
<keyword evidence="13" id="KW-1185">Reference proteome</keyword>
<dbReference type="InterPro" id="IPR004358">
    <property type="entry name" value="Sig_transdc_His_kin-like_C"/>
</dbReference>
<dbReference type="GO" id="GO:0005886">
    <property type="term" value="C:plasma membrane"/>
    <property type="evidence" value="ECO:0007669"/>
    <property type="project" value="UniProtKB-SubCell"/>
</dbReference>
<protein>
    <recommendedName>
        <fullName evidence="3">histidine kinase</fullName>
        <ecNumber evidence="3">2.7.13.3</ecNumber>
    </recommendedName>
</protein>
<comment type="subcellular location">
    <subcellularLocation>
        <location evidence="2">Cell membrane</location>
        <topology evidence="2">Multi-pass membrane protein</topology>
    </subcellularLocation>
</comment>
<proteinExistence type="predicted"/>
<reference evidence="12" key="1">
    <citation type="journal article" date="2014" name="Int. J. Syst. Evol. Microbiol.">
        <title>Complete genome sequence of Corynebacterium casei LMG S-19264T (=DSM 44701T), isolated from a smear-ripened cheese.</title>
        <authorList>
            <consortium name="US DOE Joint Genome Institute (JGI-PGF)"/>
            <person name="Walter F."/>
            <person name="Albersmeier A."/>
            <person name="Kalinowski J."/>
            <person name="Ruckert C."/>
        </authorList>
    </citation>
    <scope>NUCLEOTIDE SEQUENCE</scope>
    <source>
        <strain evidence="12">CCM 7897</strain>
    </source>
</reference>
<feature type="transmembrane region" description="Helical" evidence="10">
    <location>
        <begin position="123"/>
        <end position="143"/>
    </location>
</feature>
<dbReference type="InterPro" id="IPR036890">
    <property type="entry name" value="HATPase_C_sf"/>
</dbReference>
<evidence type="ECO:0000256" key="1">
    <source>
        <dbReference type="ARBA" id="ARBA00000085"/>
    </source>
</evidence>
<accession>A0A917FDJ8</accession>
<comment type="catalytic activity">
    <reaction evidence="1">
        <text>ATP + protein L-histidine = ADP + protein N-phospho-L-histidine.</text>
        <dbReference type="EC" id="2.7.13.3"/>
    </reaction>
</comment>
<dbReference type="EMBL" id="BMCT01000004">
    <property type="protein sequence ID" value="GGF71015.1"/>
    <property type="molecule type" value="Genomic_DNA"/>
</dbReference>
<dbReference type="InterPro" id="IPR050980">
    <property type="entry name" value="2C_sensor_his_kinase"/>
</dbReference>
<dbReference type="PRINTS" id="PR00344">
    <property type="entry name" value="BCTRLSENSOR"/>
</dbReference>
<keyword evidence="5" id="KW-0597">Phosphoprotein</keyword>
<dbReference type="SMART" id="SM00387">
    <property type="entry name" value="HATPase_c"/>
    <property type="match status" value="1"/>
</dbReference>
<keyword evidence="6" id="KW-0808">Transferase</keyword>
<gene>
    <name evidence="12" type="ORF">GCM10007301_33440</name>
</gene>
<evidence type="ECO:0000256" key="7">
    <source>
        <dbReference type="ARBA" id="ARBA00022741"/>
    </source>
</evidence>
<evidence type="ECO:0000256" key="2">
    <source>
        <dbReference type="ARBA" id="ARBA00004651"/>
    </source>
</evidence>
<dbReference type="CDD" id="cd00082">
    <property type="entry name" value="HisKA"/>
    <property type="match status" value="1"/>
</dbReference>
<evidence type="ECO:0000256" key="3">
    <source>
        <dbReference type="ARBA" id="ARBA00012438"/>
    </source>
</evidence>
<feature type="transmembrane region" description="Helical" evidence="10">
    <location>
        <begin position="21"/>
        <end position="38"/>
    </location>
</feature>
<dbReference type="PANTHER" id="PTHR44936:SF10">
    <property type="entry name" value="SENSOR PROTEIN RSTB"/>
    <property type="match status" value="1"/>
</dbReference>